<feature type="binding site" evidence="2">
    <location>
        <position position="72"/>
    </location>
    <ligand>
        <name>Fe cation</name>
        <dbReference type="ChEBI" id="CHEBI:24875"/>
        <label>2</label>
    </ligand>
</feature>
<feature type="binding site" evidence="2">
    <location>
        <position position="44"/>
    </location>
    <ligand>
        <name>Fe cation</name>
        <dbReference type="ChEBI" id="CHEBI:24875"/>
        <label>2</label>
    </ligand>
</feature>
<dbReference type="GO" id="GO:0004113">
    <property type="term" value="F:2',3'-cyclic-nucleotide 3'-phosphodiesterase activity"/>
    <property type="evidence" value="ECO:0007669"/>
    <property type="project" value="TreeGrafter"/>
</dbReference>
<feature type="binding site" evidence="2">
    <location>
        <position position="13"/>
    </location>
    <ligand>
        <name>Fe cation</name>
        <dbReference type="ChEBI" id="CHEBI:24875"/>
        <label>1</label>
    </ligand>
</feature>
<keyword evidence="2" id="KW-0479">Metal-binding</keyword>
<keyword evidence="4" id="KW-1185">Reference proteome</keyword>
<dbReference type="OrthoDB" id="9801109at2"/>
<dbReference type="PANTHER" id="PTHR36303">
    <property type="entry name" value="2',3'-CYCLIC-NUCLEOTIDE 2'-PHOSPHODIESTERASE"/>
    <property type="match status" value="1"/>
</dbReference>
<dbReference type="InterPro" id="IPR029052">
    <property type="entry name" value="Metallo-depent_PP-like"/>
</dbReference>
<name>A0A5B8J8D4_9MOLU</name>
<feature type="binding site" evidence="2">
    <location>
        <position position="161"/>
    </location>
    <ligand>
        <name>Fe cation</name>
        <dbReference type="ChEBI" id="CHEBI:24875"/>
        <label>2</label>
    </ligand>
</feature>
<gene>
    <name evidence="3" type="ORF">FRW55_03925</name>
</gene>
<feature type="binding site" evidence="2">
    <location>
        <position position="186"/>
    </location>
    <ligand>
        <name>Fe cation</name>
        <dbReference type="ChEBI" id="CHEBI:24875"/>
        <label>2</label>
    </ligand>
</feature>
<dbReference type="RefSeq" id="WP_146368803.1">
    <property type="nucleotide sequence ID" value="NZ_CP042295.1"/>
</dbReference>
<dbReference type="SUPFAM" id="SSF56300">
    <property type="entry name" value="Metallo-dependent phosphatases"/>
    <property type="match status" value="1"/>
</dbReference>
<evidence type="ECO:0000256" key="1">
    <source>
        <dbReference type="PIRSR" id="PIRSR004789-50"/>
    </source>
</evidence>
<dbReference type="KEGG" id="mans:FRW55_03925"/>
<feature type="binding site" evidence="2">
    <location>
        <position position="45"/>
    </location>
    <ligand>
        <name>Fe cation</name>
        <dbReference type="ChEBI" id="CHEBI:24875"/>
        <label>1</label>
    </ligand>
</feature>
<dbReference type="AlphaFoldDB" id="A0A5B8J8D4"/>
<proteinExistence type="predicted"/>
<dbReference type="Proteomes" id="UP000318927">
    <property type="component" value="Chromosome"/>
</dbReference>
<dbReference type="PIRSF" id="PIRSF004789">
    <property type="entry name" value="DR1281"/>
    <property type="match status" value="1"/>
</dbReference>
<evidence type="ECO:0000313" key="4">
    <source>
        <dbReference type="Proteomes" id="UP000318927"/>
    </source>
</evidence>
<evidence type="ECO:0000256" key="2">
    <source>
        <dbReference type="PIRSR" id="PIRSR004789-51"/>
    </source>
</evidence>
<dbReference type="Gene3D" id="3.60.21.10">
    <property type="match status" value="1"/>
</dbReference>
<dbReference type="Pfam" id="PF13277">
    <property type="entry name" value="YmdB"/>
    <property type="match status" value="1"/>
</dbReference>
<organism evidence="3 4">
    <name type="scientific">Mycoplasma anserisalpingitidis</name>
    <dbReference type="NCBI Taxonomy" id="519450"/>
    <lineage>
        <taxon>Bacteria</taxon>
        <taxon>Bacillati</taxon>
        <taxon>Mycoplasmatota</taxon>
        <taxon>Mollicutes</taxon>
        <taxon>Mycoplasmataceae</taxon>
        <taxon>Mycoplasma</taxon>
    </lineage>
</organism>
<dbReference type="PANTHER" id="PTHR36303:SF1">
    <property type="entry name" value="2',3'-CYCLIC-NUCLEOTIDE 2'-PHOSPHODIESTERASE"/>
    <property type="match status" value="1"/>
</dbReference>
<dbReference type="GO" id="GO:0046872">
    <property type="term" value="F:metal ion binding"/>
    <property type="evidence" value="ECO:0007669"/>
    <property type="project" value="UniProtKB-KW"/>
</dbReference>
<feature type="active site" description="Proton donor" evidence="1">
    <location>
        <position position="73"/>
    </location>
</feature>
<protein>
    <submittedName>
        <fullName evidence="3">YmdB family metallophosphoesterase</fullName>
    </submittedName>
</protein>
<reference evidence="3 4" key="1">
    <citation type="journal article" date="2019" name="Microbiol. Resour. Announc.">
        <title>Complete Genome Sequences of Three Mycoplasma anserisalpingitis (Mycoplasma sp. 1220) Strains.</title>
        <authorList>
            <person name="Grozner D."/>
            <person name="Forro B."/>
            <person name="Kovacs A.B."/>
            <person name="Marton S."/>
            <person name="Banyai K."/>
            <person name="Kreizinger Z."/>
            <person name="Sulyok K.M."/>
            <person name="Gyuranecz M."/>
        </authorList>
    </citation>
    <scope>NUCLEOTIDE SEQUENCE [LARGE SCALE GENOMIC DNA]</scope>
    <source>
        <strain evidence="3 4">ATCC:BAA-2147</strain>
    </source>
</reference>
<sequence>MTNQRLKLLFIGDIFGEPGVEFVEELLPIIRKEYNIDFVIGQAENVSGRKGFVKEDYERLKSSGVDAFTLGNHVWAKKEILEIIHNEDVIRPANINPQYAGEGTRIFNIKGMSLRVTQLMGITFNKLSPPWNEEYADNFFDCIDNIIKFKEKSDFHFIDFHAETTSEKNVLGLYVDGKVDAICGTHTHVQTNDDKKLPNHTLYITDVGMTGPANSAIGADFESVYEKMRFDRPSKFEVSKNKQQFNAVILELNNINKENNKITKLNIAKN</sequence>
<feature type="binding site" evidence="2">
    <location>
        <position position="44"/>
    </location>
    <ligand>
        <name>Fe cation</name>
        <dbReference type="ChEBI" id="CHEBI:24875"/>
        <label>1</label>
    </ligand>
</feature>
<dbReference type="EMBL" id="CP042295">
    <property type="protein sequence ID" value="QDY87282.1"/>
    <property type="molecule type" value="Genomic_DNA"/>
</dbReference>
<dbReference type="InterPro" id="IPR005235">
    <property type="entry name" value="YmdB-like"/>
</dbReference>
<evidence type="ECO:0000313" key="3">
    <source>
        <dbReference type="EMBL" id="QDY87282.1"/>
    </source>
</evidence>
<feature type="binding site" evidence="2">
    <location>
        <position position="188"/>
    </location>
    <ligand>
        <name>Fe cation</name>
        <dbReference type="ChEBI" id="CHEBI:24875"/>
        <label>1</label>
    </ligand>
</feature>
<accession>A0A5B8J8D4</accession>